<proteinExistence type="predicted"/>
<protein>
    <submittedName>
        <fullName evidence="2">Uncharacterized protein</fullName>
    </submittedName>
</protein>
<comment type="caution">
    <text evidence="2">The sequence shown here is derived from an EMBL/GenBank/DDBJ whole genome shotgun (WGS) entry which is preliminary data.</text>
</comment>
<evidence type="ECO:0000313" key="3">
    <source>
        <dbReference type="Proteomes" id="UP001219525"/>
    </source>
</evidence>
<gene>
    <name evidence="2" type="ORF">GGX14DRAFT_397026</name>
</gene>
<sequence>MAIMRFAHAIRTTMTLLLHIRSSSPHGAPIMRLAPETIGQPMTGDDGNPQTEQGNRTRRDDLVSVWRVEQIGRKVLHAETILRMTREHRNEKTTTCIFSTPGDVFREAIQTKAANGNQWHLYAIYQNSVNSGTVSWQMAIHSFVAEAIRVVFSFLCSLVIRRIVSAWRTSAIVHLGLPQGQRYQPSLKNLSGVALLVPKRENLRNRVKFVLLQQGENHRCESANLGTAPPIQDAVEDACSMMDATLNFWLIHYPPATGGYLLGHRSHGKLSGANRMIGAPWGLELRIWSRRVIVVRIACANRIMAILTAAQDLDPDHAHRGQVPWPVHRVQNEIHPDFTLGPKKNLGPGGKTVMKHAKIQTSASFALSTLAPQ</sequence>
<keyword evidence="3" id="KW-1185">Reference proteome</keyword>
<reference evidence="2" key="1">
    <citation type="submission" date="2023-03" db="EMBL/GenBank/DDBJ databases">
        <title>Massive genome expansion in bonnet fungi (Mycena s.s.) driven by repeated elements and novel gene families across ecological guilds.</title>
        <authorList>
            <consortium name="Lawrence Berkeley National Laboratory"/>
            <person name="Harder C.B."/>
            <person name="Miyauchi S."/>
            <person name="Viragh M."/>
            <person name="Kuo A."/>
            <person name="Thoen E."/>
            <person name="Andreopoulos B."/>
            <person name="Lu D."/>
            <person name="Skrede I."/>
            <person name="Drula E."/>
            <person name="Henrissat B."/>
            <person name="Morin E."/>
            <person name="Kohler A."/>
            <person name="Barry K."/>
            <person name="LaButti K."/>
            <person name="Morin E."/>
            <person name="Salamov A."/>
            <person name="Lipzen A."/>
            <person name="Mereny Z."/>
            <person name="Hegedus B."/>
            <person name="Baldrian P."/>
            <person name="Stursova M."/>
            <person name="Weitz H."/>
            <person name="Taylor A."/>
            <person name="Grigoriev I.V."/>
            <person name="Nagy L.G."/>
            <person name="Martin F."/>
            <person name="Kauserud H."/>
        </authorList>
    </citation>
    <scope>NUCLEOTIDE SEQUENCE</scope>
    <source>
        <strain evidence="2">9144</strain>
    </source>
</reference>
<dbReference type="Proteomes" id="UP001219525">
    <property type="component" value="Unassembled WGS sequence"/>
</dbReference>
<organism evidence="2 3">
    <name type="scientific">Mycena pura</name>
    <dbReference type="NCBI Taxonomy" id="153505"/>
    <lineage>
        <taxon>Eukaryota</taxon>
        <taxon>Fungi</taxon>
        <taxon>Dikarya</taxon>
        <taxon>Basidiomycota</taxon>
        <taxon>Agaricomycotina</taxon>
        <taxon>Agaricomycetes</taxon>
        <taxon>Agaricomycetidae</taxon>
        <taxon>Agaricales</taxon>
        <taxon>Marasmiineae</taxon>
        <taxon>Mycenaceae</taxon>
        <taxon>Mycena</taxon>
    </lineage>
</organism>
<name>A0AAD6VGT9_9AGAR</name>
<dbReference type="AlphaFoldDB" id="A0AAD6VGT9"/>
<accession>A0AAD6VGT9</accession>
<feature type="region of interest" description="Disordered" evidence="1">
    <location>
        <begin position="37"/>
        <end position="59"/>
    </location>
</feature>
<dbReference type="EMBL" id="JARJCW010000039">
    <property type="protein sequence ID" value="KAJ7206643.1"/>
    <property type="molecule type" value="Genomic_DNA"/>
</dbReference>
<evidence type="ECO:0000256" key="1">
    <source>
        <dbReference type="SAM" id="MobiDB-lite"/>
    </source>
</evidence>
<evidence type="ECO:0000313" key="2">
    <source>
        <dbReference type="EMBL" id="KAJ7206643.1"/>
    </source>
</evidence>